<dbReference type="InterPro" id="IPR008663">
    <property type="entry name" value="LECT2"/>
</dbReference>
<dbReference type="eggNOG" id="COG0739">
    <property type="taxonomic scope" value="Bacteria"/>
</dbReference>
<dbReference type="EMBL" id="CP000927">
    <property type="protein sequence ID" value="ABZ70423.1"/>
    <property type="molecule type" value="Genomic_DNA"/>
</dbReference>
<organism evidence="9">
    <name type="scientific">Caulobacter sp. (strain K31)</name>
    <dbReference type="NCBI Taxonomy" id="366602"/>
    <lineage>
        <taxon>Bacteria</taxon>
        <taxon>Pseudomonadati</taxon>
        <taxon>Pseudomonadota</taxon>
        <taxon>Alphaproteobacteria</taxon>
        <taxon>Caulobacterales</taxon>
        <taxon>Caulobacteraceae</taxon>
        <taxon>Caulobacter</taxon>
    </lineage>
</organism>
<keyword evidence="1" id="KW-0479">Metal-binding</keyword>
<evidence type="ECO:0000256" key="3">
    <source>
        <dbReference type="ARBA" id="ARBA00022833"/>
    </source>
</evidence>
<dbReference type="AlphaFoldDB" id="B0SYU2"/>
<comment type="similarity">
    <text evidence="5">Belongs to the LECT2/MIM-1 family.</text>
</comment>
<dbReference type="PANTHER" id="PTHR11329">
    <property type="entry name" value="LEUKOCYTE CELL-DERIVED CHEMOTAXIN 2"/>
    <property type="match status" value="1"/>
</dbReference>
<dbReference type="Gene3D" id="2.70.70.10">
    <property type="entry name" value="Glucose Permease (Domain IIA)"/>
    <property type="match status" value="1"/>
</dbReference>
<feature type="domain" description="M23ase beta-sheet core" evidence="8">
    <location>
        <begin position="108"/>
        <end position="208"/>
    </location>
</feature>
<dbReference type="CDD" id="cd12797">
    <property type="entry name" value="M23_peptidase"/>
    <property type="match status" value="1"/>
</dbReference>
<accession>B0SYU2</accession>
<reference evidence="9" key="1">
    <citation type="submission" date="2008-01" db="EMBL/GenBank/DDBJ databases">
        <title>Complete sequence of chromosome of Caulobacter sp. K31.</title>
        <authorList>
            <consortium name="US DOE Joint Genome Institute"/>
            <person name="Copeland A."/>
            <person name="Lucas S."/>
            <person name="Lapidus A."/>
            <person name="Barry K."/>
            <person name="Glavina del Rio T."/>
            <person name="Dalin E."/>
            <person name="Tice H."/>
            <person name="Pitluck S."/>
            <person name="Bruce D."/>
            <person name="Goodwin L."/>
            <person name="Thompson L.S."/>
            <person name="Brettin T."/>
            <person name="Detter J.C."/>
            <person name="Han C."/>
            <person name="Schmutz J."/>
            <person name="Larimer F."/>
            <person name="Land M."/>
            <person name="Hauser L."/>
            <person name="Kyrpides N."/>
            <person name="Kim E."/>
            <person name="Stephens C."/>
            <person name="Richardson P."/>
        </authorList>
    </citation>
    <scope>NUCLEOTIDE SEQUENCE [LARGE SCALE GENOMIC DNA]</scope>
    <source>
        <strain evidence="9">K31</strain>
    </source>
</reference>
<feature type="chain" id="PRO_5002755763" evidence="7">
    <location>
        <begin position="31"/>
        <end position="221"/>
    </location>
</feature>
<evidence type="ECO:0000256" key="7">
    <source>
        <dbReference type="SAM" id="SignalP"/>
    </source>
</evidence>
<evidence type="ECO:0000256" key="2">
    <source>
        <dbReference type="ARBA" id="ARBA00022729"/>
    </source>
</evidence>
<name>B0SYU2_CAUSK</name>
<feature type="region of interest" description="Disordered" evidence="6">
    <location>
        <begin position="76"/>
        <end position="104"/>
    </location>
</feature>
<evidence type="ECO:0000256" key="6">
    <source>
        <dbReference type="SAM" id="MobiDB-lite"/>
    </source>
</evidence>
<dbReference type="KEGG" id="cak:Caul_1293"/>
<evidence type="ECO:0000313" key="9">
    <source>
        <dbReference type="EMBL" id="ABZ70423.1"/>
    </source>
</evidence>
<keyword evidence="2 7" id="KW-0732">Signal</keyword>
<evidence type="ECO:0000256" key="4">
    <source>
        <dbReference type="ARBA" id="ARBA00023157"/>
    </source>
</evidence>
<dbReference type="PANTHER" id="PTHR11329:SF0">
    <property type="entry name" value="LEUKOCYTE CELL-DERIVED CHEMOTAXIN-2"/>
    <property type="match status" value="1"/>
</dbReference>
<gene>
    <name evidence="9" type="ordered locus">Caul_1293</name>
</gene>
<dbReference type="GO" id="GO:0046872">
    <property type="term" value="F:metal ion binding"/>
    <property type="evidence" value="ECO:0007669"/>
    <property type="project" value="UniProtKB-KW"/>
</dbReference>
<evidence type="ECO:0000256" key="1">
    <source>
        <dbReference type="ARBA" id="ARBA00022723"/>
    </source>
</evidence>
<dbReference type="OrthoDB" id="9810477at2"/>
<dbReference type="SUPFAM" id="SSF51261">
    <property type="entry name" value="Duplicated hybrid motif"/>
    <property type="match status" value="1"/>
</dbReference>
<protein>
    <submittedName>
        <fullName evidence="9">Peptidase M23B</fullName>
    </submittedName>
</protein>
<evidence type="ECO:0000259" key="8">
    <source>
        <dbReference type="Pfam" id="PF01551"/>
    </source>
</evidence>
<sequence length="221" mass="23355" precursor="true">MQASVAKKLVPLARGALGLTLVFAPMVVAAMENPHTAQHGPTPVVQRLLAQMAAKPLKPVRKELVWSGADIDGDGAPDFANPTGGAPRGHDDFGDGQFGARRDGGVREHEGVDYVAAAGQDVAAPISGYVTKIGYAYAGSSDLKFVEITNPALGYVARAFYVTPDVEVGQTVRLGQTIGRDQSLQKHYPGITNHVHLEVMQPGGERVNAAELIVRKLVVQA</sequence>
<proteinExistence type="inferred from homology"/>
<dbReference type="STRING" id="366602.Caul_1293"/>
<evidence type="ECO:0000256" key="5">
    <source>
        <dbReference type="ARBA" id="ARBA00024361"/>
    </source>
</evidence>
<dbReference type="HOGENOM" id="CLU_090321_0_0_5"/>
<feature type="signal peptide" evidence="7">
    <location>
        <begin position="1"/>
        <end position="30"/>
    </location>
</feature>
<keyword evidence="4" id="KW-1015">Disulfide bond</keyword>
<dbReference type="InterPro" id="IPR016047">
    <property type="entry name" value="M23ase_b-sheet_dom"/>
</dbReference>
<keyword evidence="3" id="KW-0862">Zinc</keyword>
<dbReference type="Pfam" id="PF01551">
    <property type="entry name" value="Peptidase_M23"/>
    <property type="match status" value="1"/>
</dbReference>
<dbReference type="InterPro" id="IPR011055">
    <property type="entry name" value="Dup_hybrid_motif"/>
</dbReference>